<gene>
    <name evidence="1" type="ORF">AB0C36_15920</name>
</gene>
<proteinExistence type="predicted"/>
<keyword evidence="2" id="KW-1185">Reference proteome</keyword>
<comment type="caution">
    <text evidence="1">The sequence shown here is derived from an EMBL/GenBank/DDBJ whole genome shotgun (WGS) entry which is preliminary data.</text>
</comment>
<evidence type="ECO:0000313" key="2">
    <source>
        <dbReference type="Proteomes" id="UP001551482"/>
    </source>
</evidence>
<sequence>MDADELLERILQAHDYANEQADRLAAEAERDGDPSKAMNGASYRTIADVLGRIPPRGHWRSGFPGLR</sequence>
<reference evidence="1 2" key="1">
    <citation type="submission" date="2024-06" db="EMBL/GenBank/DDBJ databases">
        <title>The Natural Products Discovery Center: Release of the First 8490 Sequenced Strains for Exploring Actinobacteria Biosynthetic Diversity.</title>
        <authorList>
            <person name="Kalkreuter E."/>
            <person name="Kautsar S.A."/>
            <person name="Yang D."/>
            <person name="Bader C.D."/>
            <person name="Teijaro C.N."/>
            <person name="Fluegel L."/>
            <person name="Davis C.M."/>
            <person name="Simpson J.R."/>
            <person name="Lauterbach L."/>
            <person name="Steele A.D."/>
            <person name="Gui C."/>
            <person name="Meng S."/>
            <person name="Li G."/>
            <person name="Viehrig K."/>
            <person name="Ye F."/>
            <person name="Su P."/>
            <person name="Kiefer A.F."/>
            <person name="Nichols A."/>
            <person name="Cepeda A.J."/>
            <person name="Yan W."/>
            <person name="Fan B."/>
            <person name="Jiang Y."/>
            <person name="Adhikari A."/>
            <person name="Zheng C.-J."/>
            <person name="Schuster L."/>
            <person name="Cowan T.M."/>
            <person name="Smanski M.J."/>
            <person name="Chevrette M.G."/>
            <person name="De Carvalho L.P.S."/>
            <person name="Shen B."/>
        </authorList>
    </citation>
    <scope>NUCLEOTIDE SEQUENCE [LARGE SCALE GENOMIC DNA]</scope>
    <source>
        <strain evidence="1 2">NPDC048946</strain>
    </source>
</reference>
<name>A0ABV3DGW1_9ACTN</name>
<dbReference type="RefSeq" id="WP_358354139.1">
    <property type="nucleotide sequence ID" value="NZ_JBEZFP010000034.1"/>
</dbReference>
<evidence type="ECO:0000313" key="1">
    <source>
        <dbReference type="EMBL" id="MEU8134990.1"/>
    </source>
</evidence>
<dbReference type="Proteomes" id="UP001551482">
    <property type="component" value="Unassembled WGS sequence"/>
</dbReference>
<accession>A0ABV3DGW1</accession>
<protein>
    <submittedName>
        <fullName evidence="1">Uncharacterized protein</fullName>
    </submittedName>
</protein>
<organism evidence="1 2">
    <name type="scientific">Streptodolium elevatio</name>
    <dbReference type="NCBI Taxonomy" id="3157996"/>
    <lineage>
        <taxon>Bacteria</taxon>
        <taxon>Bacillati</taxon>
        <taxon>Actinomycetota</taxon>
        <taxon>Actinomycetes</taxon>
        <taxon>Kitasatosporales</taxon>
        <taxon>Streptomycetaceae</taxon>
        <taxon>Streptodolium</taxon>
    </lineage>
</organism>
<dbReference type="EMBL" id="JBEZFP010000034">
    <property type="protein sequence ID" value="MEU8134990.1"/>
    <property type="molecule type" value="Genomic_DNA"/>
</dbReference>